<reference evidence="1 2" key="1">
    <citation type="journal article" date="2019" name="Int. J. Syst. Evol. Microbiol.">
        <title>The Global Catalogue of Microorganisms (GCM) 10K type strain sequencing project: providing services to taxonomists for standard genome sequencing and annotation.</title>
        <authorList>
            <consortium name="The Broad Institute Genomics Platform"/>
            <consortium name="The Broad Institute Genome Sequencing Center for Infectious Disease"/>
            <person name="Wu L."/>
            <person name="Ma J."/>
        </authorList>
    </citation>
    <scope>NUCLEOTIDE SEQUENCE [LARGE SCALE GENOMIC DNA]</scope>
    <source>
        <strain evidence="1 2">JCM 10425</strain>
    </source>
</reference>
<dbReference type="Proteomes" id="UP001500967">
    <property type="component" value="Unassembled WGS sequence"/>
</dbReference>
<dbReference type="RefSeq" id="WP_344650777.1">
    <property type="nucleotide sequence ID" value="NZ_BAAAGX010000017.1"/>
</dbReference>
<sequence>MDVSGVFPVRPAIGSSARPAETTAARVTVEDEVLASWLDVLIADGLVPPRATIGHPY</sequence>
<keyword evidence="2" id="KW-1185">Reference proteome</keyword>
<dbReference type="EMBL" id="BAAAGX010000017">
    <property type="protein sequence ID" value="GAA0254051.1"/>
    <property type="molecule type" value="Genomic_DNA"/>
</dbReference>
<proteinExistence type="predicted"/>
<protein>
    <submittedName>
        <fullName evidence="1">Uncharacterized protein</fullName>
    </submittedName>
</protein>
<gene>
    <name evidence="1" type="ORF">GCM10009539_44060</name>
</gene>
<organism evidence="1 2">
    <name type="scientific">Cryptosporangium japonicum</name>
    <dbReference type="NCBI Taxonomy" id="80872"/>
    <lineage>
        <taxon>Bacteria</taxon>
        <taxon>Bacillati</taxon>
        <taxon>Actinomycetota</taxon>
        <taxon>Actinomycetes</taxon>
        <taxon>Cryptosporangiales</taxon>
        <taxon>Cryptosporangiaceae</taxon>
        <taxon>Cryptosporangium</taxon>
    </lineage>
</organism>
<comment type="caution">
    <text evidence="1">The sequence shown here is derived from an EMBL/GenBank/DDBJ whole genome shotgun (WGS) entry which is preliminary data.</text>
</comment>
<name>A0ABN0UL16_9ACTN</name>
<accession>A0ABN0UL16</accession>
<evidence type="ECO:0000313" key="2">
    <source>
        <dbReference type="Proteomes" id="UP001500967"/>
    </source>
</evidence>
<evidence type="ECO:0000313" key="1">
    <source>
        <dbReference type="EMBL" id="GAA0254051.1"/>
    </source>
</evidence>